<organism evidence="1 2">
    <name type="scientific">Treponema peruense</name>
    <dbReference type="NCBI Taxonomy" id="2787628"/>
    <lineage>
        <taxon>Bacteria</taxon>
        <taxon>Pseudomonadati</taxon>
        <taxon>Spirochaetota</taxon>
        <taxon>Spirochaetia</taxon>
        <taxon>Spirochaetales</taxon>
        <taxon>Treponemataceae</taxon>
        <taxon>Treponema</taxon>
    </lineage>
</organism>
<gene>
    <name evidence="1" type="ORF">IWA51_03390</name>
</gene>
<keyword evidence="2" id="KW-1185">Reference proteome</keyword>
<dbReference type="Proteomes" id="UP000595224">
    <property type="component" value="Chromosome"/>
</dbReference>
<dbReference type="AlphaFoldDB" id="A0A7T3RES2"/>
<reference evidence="1 2" key="1">
    <citation type="submission" date="2020-11" db="EMBL/GenBank/DDBJ databases">
        <title>Treponema Peruensis nv. sp., first commensal Treponema isolated from human feces.</title>
        <authorList>
            <person name="Belkhou C."/>
            <person name="Raes J."/>
        </authorList>
    </citation>
    <scope>NUCLEOTIDE SEQUENCE [LARGE SCALE GENOMIC DNA]</scope>
    <source>
        <strain evidence="1 2">RCC2812</strain>
    </source>
</reference>
<protein>
    <submittedName>
        <fullName evidence="1">Uncharacterized protein</fullName>
    </submittedName>
</protein>
<dbReference type="RefSeq" id="WP_198443209.1">
    <property type="nucleotide sequence ID" value="NZ_CBCSHE010000011.1"/>
</dbReference>
<sequence>MTEEINVSVLPRKYWTSYNLEKTRPICHTEKKDNAGNLTALIISEMIRKFPELQNCSENKFISFQENITKIIRSGINVN</sequence>
<accession>A0A7T3RES2</accession>
<evidence type="ECO:0000313" key="1">
    <source>
        <dbReference type="EMBL" id="QQA01668.1"/>
    </source>
</evidence>
<proteinExistence type="predicted"/>
<dbReference type="KEGG" id="tper:IWA51_03390"/>
<name>A0A7T3RES2_9SPIR</name>
<evidence type="ECO:0000313" key="2">
    <source>
        <dbReference type="Proteomes" id="UP000595224"/>
    </source>
</evidence>
<dbReference type="EMBL" id="CP064936">
    <property type="protein sequence ID" value="QQA01668.1"/>
    <property type="molecule type" value="Genomic_DNA"/>
</dbReference>